<dbReference type="EMBL" id="JARBDR010000918">
    <property type="protein sequence ID" value="KAJ8302099.1"/>
    <property type="molecule type" value="Genomic_DNA"/>
</dbReference>
<comment type="caution">
    <text evidence="1">The sequence shown here is derived from an EMBL/GenBank/DDBJ whole genome shotgun (WGS) entry which is preliminary data.</text>
</comment>
<evidence type="ECO:0000313" key="2">
    <source>
        <dbReference type="Proteomes" id="UP001217089"/>
    </source>
</evidence>
<accession>A0ABQ9EC72</accession>
<protein>
    <submittedName>
        <fullName evidence="1">Uncharacterized protein</fullName>
    </submittedName>
</protein>
<organism evidence="1 2">
    <name type="scientific">Tegillarca granosa</name>
    <name type="common">Malaysian cockle</name>
    <name type="synonym">Anadara granosa</name>
    <dbReference type="NCBI Taxonomy" id="220873"/>
    <lineage>
        <taxon>Eukaryota</taxon>
        <taxon>Metazoa</taxon>
        <taxon>Spiralia</taxon>
        <taxon>Lophotrochozoa</taxon>
        <taxon>Mollusca</taxon>
        <taxon>Bivalvia</taxon>
        <taxon>Autobranchia</taxon>
        <taxon>Pteriomorphia</taxon>
        <taxon>Arcoida</taxon>
        <taxon>Arcoidea</taxon>
        <taxon>Arcidae</taxon>
        <taxon>Tegillarca</taxon>
    </lineage>
</organism>
<gene>
    <name evidence="1" type="ORF">KUTeg_021086</name>
</gene>
<name>A0ABQ9EC72_TEGGR</name>
<evidence type="ECO:0000313" key="1">
    <source>
        <dbReference type="EMBL" id="KAJ8302099.1"/>
    </source>
</evidence>
<sequence length="117" mass="13979">MLYTTDVITVYSNGILMTLSSEIEICLLPEIKGKQYLKIINLHHHLGYYMQYKVQLIVEQKDDHINKYSKYKRNLYERKKEGESFKKEEDFCKQFPAASFEKKGFYKRIDKLRGTTP</sequence>
<proteinExistence type="predicted"/>
<dbReference type="Proteomes" id="UP001217089">
    <property type="component" value="Unassembled WGS sequence"/>
</dbReference>
<reference evidence="1 2" key="1">
    <citation type="submission" date="2022-12" db="EMBL/GenBank/DDBJ databases">
        <title>Chromosome-level genome of Tegillarca granosa.</title>
        <authorList>
            <person name="Kim J."/>
        </authorList>
    </citation>
    <scope>NUCLEOTIDE SEQUENCE [LARGE SCALE GENOMIC DNA]</scope>
    <source>
        <strain evidence="1">Teg-2019</strain>
        <tissue evidence="1">Adductor muscle</tissue>
    </source>
</reference>
<keyword evidence="2" id="KW-1185">Reference proteome</keyword>